<organism evidence="4 5">
    <name type="scientific">Streptococcus hyointestinalis</name>
    <dbReference type="NCBI Taxonomy" id="1337"/>
    <lineage>
        <taxon>Bacteria</taxon>
        <taxon>Bacillati</taxon>
        <taxon>Bacillota</taxon>
        <taxon>Bacilli</taxon>
        <taxon>Lactobacillales</taxon>
        <taxon>Streptococcaceae</taxon>
        <taxon>Streptococcus</taxon>
    </lineage>
</organism>
<dbReference type="InterPro" id="IPR015797">
    <property type="entry name" value="NUDIX_hydrolase-like_dom_sf"/>
</dbReference>
<gene>
    <name evidence="4" type="primary">nudF</name>
    <name evidence="4" type="ORF">NCTC12224_02142</name>
</gene>
<dbReference type="RefSeq" id="WP_115270529.1">
    <property type="nucleotide sequence ID" value="NZ_JBNPNB010000003.1"/>
</dbReference>
<dbReference type="GO" id="GO:0019693">
    <property type="term" value="P:ribose phosphate metabolic process"/>
    <property type="evidence" value="ECO:0007669"/>
    <property type="project" value="TreeGrafter"/>
</dbReference>
<dbReference type="FunFam" id="3.90.79.10:FF:000024">
    <property type="entry name" value="ADP-ribose pyrophosphatase"/>
    <property type="match status" value="1"/>
</dbReference>
<dbReference type="GO" id="GO:0005829">
    <property type="term" value="C:cytosol"/>
    <property type="evidence" value="ECO:0007669"/>
    <property type="project" value="TreeGrafter"/>
</dbReference>
<evidence type="ECO:0000259" key="3">
    <source>
        <dbReference type="PROSITE" id="PS51462"/>
    </source>
</evidence>
<dbReference type="PANTHER" id="PTHR11839">
    <property type="entry name" value="UDP/ADP-SUGAR PYROPHOSPHATASE"/>
    <property type="match status" value="1"/>
</dbReference>
<dbReference type="OrthoDB" id="9806150at2"/>
<dbReference type="GO" id="GO:0006753">
    <property type="term" value="P:nucleoside phosphate metabolic process"/>
    <property type="evidence" value="ECO:0007669"/>
    <property type="project" value="TreeGrafter"/>
</dbReference>
<dbReference type="Proteomes" id="UP000254924">
    <property type="component" value="Unassembled WGS sequence"/>
</dbReference>
<sequence length="184" mass="20711">MDFEEKTLKRTEIFDGQIFKVCLDEVKLPNNLGTSKRELVFHKGAVAVLAVTDEGKIILVKQYRKAIESVSYEIPAGKLEEGEAGFEQEAASRELEEETGYQGQLTPLYTFYTAIGFSNEKITLYLADKLQKVDNPRPQDEDEVIELFGLSYEECMKLVESGQICDAKTLIALQYYALNYGGDA</sequence>
<dbReference type="PROSITE" id="PS51462">
    <property type="entry name" value="NUDIX"/>
    <property type="match status" value="1"/>
</dbReference>
<reference evidence="4 5" key="1">
    <citation type="submission" date="2018-06" db="EMBL/GenBank/DDBJ databases">
        <authorList>
            <consortium name="Pathogen Informatics"/>
            <person name="Doyle S."/>
        </authorList>
    </citation>
    <scope>NUCLEOTIDE SEQUENCE [LARGE SCALE GENOMIC DNA]</scope>
    <source>
        <strain evidence="4 5">NCTC12224</strain>
    </source>
</reference>
<dbReference type="EMBL" id="UHFN01000007">
    <property type="protein sequence ID" value="SUN62929.1"/>
    <property type="molecule type" value="Genomic_DNA"/>
</dbReference>
<evidence type="ECO:0000313" key="5">
    <source>
        <dbReference type="Proteomes" id="UP000254924"/>
    </source>
</evidence>
<dbReference type="Pfam" id="PF00293">
    <property type="entry name" value="NUDIX"/>
    <property type="match status" value="1"/>
</dbReference>
<dbReference type="InterPro" id="IPR020476">
    <property type="entry name" value="Nudix_hydrolase"/>
</dbReference>
<name>A0A380KE88_9STRE</name>
<evidence type="ECO:0000256" key="1">
    <source>
        <dbReference type="ARBA" id="ARBA00001946"/>
    </source>
</evidence>
<keyword evidence="5" id="KW-1185">Reference proteome</keyword>
<keyword evidence="2 4" id="KW-0378">Hydrolase</keyword>
<evidence type="ECO:0000256" key="2">
    <source>
        <dbReference type="ARBA" id="ARBA00022801"/>
    </source>
</evidence>
<dbReference type="InterPro" id="IPR000086">
    <property type="entry name" value="NUDIX_hydrolase_dom"/>
</dbReference>
<proteinExistence type="predicted"/>
<dbReference type="SUPFAM" id="SSF55811">
    <property type="entry name" value="Nudix"/>
    <property type="match status" value="1"/>
</dbReference>
<comment type="cofactor">
    <cofactor evidence="1">
        <name>Mg(2+)</name>
        <dbReference type="ChEBI" id="CHEBI:18420"/>
    </cofactor>
</comment>
<dbReference type="PRINTS" id="PR00502">
    <property type="entry name" value="NUDIXFAMILY"/>
</dbReference>
<dbReference type="GO" id="GO:0047631">
    <property type="term" value="F:ADP-ribose diphosphatase activity"/>
    <property type="evidence" value="ECO:0007669"/>
    <property type="project" value="UniProtKB-EC"/>
</dbReference>
<dbReference type="Gene3D" id="3.90.79.10">
    <property type="entry name" value="Nucleoside Triphosphate Pyrophosphohydrolase"/>
    <property type="match status" value="1"/>
</dbReference>
<dbReference type="PANTHER" id="PTHR11839:SF18">
    <property type="entry name" value="NUDIX HYDROLASE DOMAIN-CONTAINING PROTEIN"/>
    <property type="match status" value="1"/>
</dbReference>
<feature type="domain" description="Nudix hydrolase" evidence="3">
    <location>
        <begin position="40"/>
        <end position="172"/>
    </location>
</feature>
<dbReference type="GeneID" id="78357396"/>
<accession>A0A380KE88</accession>
<protein>
    <submittedName>
        <fullName evidence="4">ADP-ribose pyrophosphatase</fullName>
        <ecNumber evidence="4">3.6.1.13</ecNumber>
    </submittedName>
</protein>
<dbReference type="AlphaFoldDB" id="A0A380KE88"/>
<dbReference type="EC" id="3.6.1.13" evidence="4"/>
<evidence type="ECO:0000313" key="4">
    <source>
        <dbReference type="EMBL" id="SUN62929.1"/>
    </source>
</evidence>
<dbReference type="CDD" id="cd03424">
    <property type="entry name" value="NUDIX_ADPRase_Nudt5_UGPPase_Nudt14"/>
    <property type="match status" value="1"/>
</dbReference>